<dbReference type="Pfam" id="PF00020">
    <property type="entry name" value="TNFR_c6"/>
    <property type="match status" value="1"/>
</dbReference>
<dbReference type="PROSITE" id="PS00652">
    <property type="entry name" value="TNFR_NGFR_1"/>
    <property type="match status" value="1"/>
</dbReference>
<evidence type="ECO:0000259" key="2">
    <source>
        <dbReference type="PROSITE" id="PS00652"/>
    </source>
</evidence>
<reference evidence="3" key="2">
    <citation type="submission" date="2022-10" db="EMBL/GenBank/DDBJ databases">
        <authorList>
            <consortium name="ENA_rothamsted_submissions"/>
            <consortium name="culmorum"/>
            <person name="King R."/>
        </authorList>
    </citation>
    <scope>NUCLEOTIDE SEQUENCE</scope>
</reference>
<evidence type="ECO:0000313" key="3">
    <source>
        <dbReference type="EMBL" id="CAG9803005.1"/>
    </source>
</evidence>
<organism evidence="3 4">
    <name type="scientific">Chironomus riparius</name>
    <dbReference type="NCBI Taxonomy" id="315576"/>
    <lineage>
        <taxon>Eukaryota</taxon>
        <taxon>Metazoa</taxon>
        <taxon>Ecdysozoa</taxon>
        <taxon>Arthropoda</taxon>
        <taxon>Hexapoda</taxon>
        <taxon>Insecta</taxon>
        <taxon>Pterygota</taxon>
        <taxon>Neoptera</taxon>
        <taxon>Endopterygota</taxon>
        <taxon>Diptera</taxon>
        <taxon>Nematocera</taxon>
        <taxon>Chironomoidea</taxon>
        <taxon>Chironomidae</taxon>
        <taxon>Chironominae</taxon>
        <taxon>Chironomus</taxon>
    </lineage>
</organism>
<name>A0A9N9WR71_9DIPT</name>
<sequence length="290" mass="33534">MILNIITLDYTRHGSECTKNNINMIVNVSDKRHRMSRINYFHLRNHHITLLSIVLISLIPLVLGNSICTHHEYWDSNLDECVPCTKCNRHQIVIRPCQRHLDTVCRPINSVDIDWSKSMLMATDRTTLKKEHHRVMSTMESFSAEAAESREEELLLWDWQLITLILAIIACLLFFIVTAIISINYVRQWRKIKKQFDTDIEHLSQQLMARLANPPSESATIFIDDPSSRNNCLGPRQIEVRCVYLEDLIAGKESLKLDPKGSVRVSNNQAGNVYIEDNEKRHVIVGHKLI</sequence>
<dbReference type="EMBL" id="OU895878">
    <property type="protein sequence ID" value="CAG9803005.1"/>
    <property type="molecule type" value="Genomic_DNA"/>
</dbReference>
<feature type="transmembrane region" description="Helical" evidence="1">
    <location>
        <begin position="48"/>
        <end position="67"/>
    </location>
</feature>
<keyword evidence="1" id="KW-0472">Membrane</keyword>
<dbReference type="Gene3D" id="2.10.50.10">
    <property type="entry name" value="Tumor Necrosis Factor Receptor, subunit A, domain 2"/>
    <property type="match status" value="1"/>
</dbReference>
<evidence type="ECO:0000313" key="4">
    <source>
        <dbReference type="Proteomes" id="UP001153620"/>
    </source>
</evidence>
<dbReference type="Proteomes" id="UP001153620">
    <property type="component" value="Chromosome 2"/>
</dbReference>
<protein>
    <recommendedName>
        <fullName evidence="2">TNFR-Cys domain-containing protein</fullName>
    </recommendedName>
</protein>
<reference evidence="3" key="1">
    <citation type="submission" date="2022-01" db="EMBL/GenBank/DDBJ databases">
        <authorList>
            <person name="King R."/>
        </authorList>
    </citation>
    <scope>NUCLEOTIDE SEQUENCE</scope>
</reference>
<dbReference type="AlphaFoldDB" id="A0A9N9WR71"/>
<keyword evidence="1" id="KW-1133">Transmembrane helix</keyword>
<dbReference type="SMART" id="SM00208">
    <property type="entry name" value="TNFR"/>
    <property type="match status" value="1"/>
</dbReference>
<keyword evidence="1" id="KW-0812">Transmembrane</keyword>
<accession>A0A9N9WR71</accession>
<feature type="transmembrane region" description="Helical" evidence="1">
    <location>
        <begin position="161"/>
        <end position="186"/>
    </location>
</feature>
<keyword evidence="4" id="KW-1185">Reference proteome</keyword>
<feature type="domain" description="TNFR-Cys" evidence="2">
    <location>
        <begin position="68"/>
        <end position="105"/>
    </location>
</feature>
<evidence type="ECO:0000256" key="1">
    <source>
        <dbReference type="SAM" id="Phobius"/>
    </source>
</evidence>
<dbReference type="OrthoDB" id="6126731at2759"/>
<gene>
    <name evidence="3" type="ORF">CHIRRI_LOCUS5907</name>
</gene>
<proteinExistence type="predicted"/>
<dbReference type="InterPro" id="IPR001368">
    <property type="entry name" value="TNFR/NGFR_Cys_rich_reg"/>
</dbReference>